<dbReference type="Pfam" id="PF00248">
    <property type="entry name" value="Aldo_ket_red"/>
    <property type="match status" value="2"/>
</dbReference>
<dbReference type="AlphaFoldDB" id="D0N6Y0"/>
<evidence type="ECO:0000313" key="5">
    <source>
        <dbReference type="EMBL" id="EEY53329.1"/>
    </source>
</evidence>
<dbReference type="InParanoid" id="D0N6Y0"/>
<accession>D0N6Y0</accession>
<keyword evidence="3" id="KW-0560">Oxidoreductase</keyword>
<keyword evidence="5" id="KW-0407">Ion channel</keyword>
<dbReference type="RefSeq" id="XP_002904947.1">
    <property type="nucleotide sequence ID" value="XM_002904901.1"/>
</dbReference>
<organism evidence="5 6">
    <name type="scientific">Phytophthora infestans (strain T30-4)</name>
    <name type="common">Potato late blight agent</name>
    <dbReference type="NCBI Taxonomy" id="403677"/>
    <lineage>
        <taxon>Eukaryota</taxon>
        <taxon>Sar</taxon>
        <taxon>Stramenopiles</taxon>
        <taxon>Oomycota</taxon>
        <taxon>Peronosporomycetes</taxon>
        <taxon>Peronosporales</taxon>
        <taxon>Peronosporaceae</taxon>
        <taxon>Phytophthora</taxon>
    </lineage>
</organism>
<dbReference type="OrthoDB" id="2310150at2759"/>
<evidence type="ECO:0000256" key="2">
    <source>
        <dbReference type="ARBA" id="ARBA00022857"/>
    </source>
</evidence>
<gene>
    <name evidence="5" type="ORF">PITG_06973</name>
</gene>
<dbReference type="FunCoup" id="D0N6Y0">
    <property type="interactions" value="21"/>
</dbReference>
<dbReference type="GO" id="GO:0016491">
    <property type="term" value="F:oxidoreductase activity"/>
    <property type="evidence" value="ECO:0007669"/>
    <property type="project" value="UniProtKB-KW"/>
</dbReference>
<dbReference type="Proteomes" id="UP000006643">
    <property type="component" value="Unassembled WGS sequence"/>
</dbReference>
<name>D0N6Y0_PHYIT</name>
<dbReference type="Gene3D" id="3.20.20.100">
    <property type="entry name" value="NADP-dependent oxidoreductase domain"/>
    <property type="match status" value="2"/>
</dbReference>
<comment type="similarity">
    <text evidence="1">Belongs to the shaker potassium channel beta subunit family.</text>
</comment>
<feature type="domain" description="NADP-dependent oxidoreductase" evidence="4">
    <location>
        <begin position="15"/>
        <end position="143"/>
    </location>
</feature>
<reference evidence="6" key="1">
    <citation type="journal article" date="2009" name="Nature">
        <title>Genome sequence and analysis of the Irish potato famine pathogen Phytophthora infestans.</title>
        <authorList>
            <consortium name="The Broad Institute Genome Sequencing Platform"/>
            <person name="Haas B.J."/>
            <person name="Kamoun S."/>
            <person name="Zody M.C."/>
            <person name="Jiang R.H."/>
            <person name="Handsaker R.E."/>
            <person name="Cano L.M."/>
            <person name="Grabherr M."/>
            <person name="Kodira C.D."/>
            <person name="Raffaele S."/>
            <person name="Torto-Alalibo T."/>
            <person name="Bozkurt T.O."/>
            <person name="Ah-Fong A.M."/>
            <person name="Alvarado L."/>
            <person name="Anderson V.L."/>
            <person name="Armstrong M.R."/>
            <person name="Avrova A."/>
            <person name="Baxter L."/>
            <person name="Beynon J."/>
            <person name="Boevink P.C."/>
            <person name="Bollmann S.R."/>
            <person name="Bos J.I."/>
            <person name="Bulone V."/>
            <person name="Cai G."/>
            <person name="Cakir C."/>
            <person name="Carrington J.C."/>
            <person name="Chawner M."/>
            <person name="Conti L."/>
            <person name="Costanzo S."/>
            <person name="Ewan R."/>
            <person name="Fahlgren N."/>
            <person name="Fischbach M.A."/>
            <person name="Fugelstad J."/>
            <person name="Gilroy E.M."/>
            <person name="Gnerre S."/>
            <person name="Green P.J."/>
            <person name="Grenville-Briggs L.J."/>
            <person name="Griffith J."/>
            <person name="Grunwald N.J."/>
            <person name="Horn K."/>
            <person name="Horner N.R."/>
            <person name="Hu C.H."/>
            <person name="Huitema E."/>
            <person name="Jeong D.H."/>
            <person name="Jones A.M."/>
            <person name="Jones J.D."/>
            <person name="Jones R.W."/>
            <person name="Karlsson E.K."/>
            <person name="Kunjeti S.G."/>
            <person name="Lamour K."/>
            <person name="Liu Z."/>
            <person name="Ma L."/>
            <person name="Maclean D."/>
            <person name="Chibucos M.C."/>
            <person name="McDonald H."/>
            <person name="McWalters J."/>
            <person name="Meijer H.J."/>
            <person name="Morgan W."/>
            <person name="Morris P.F."/>
            <person name="Munro C.A."/>
            <person name="O'Neill K."/>
            <person name="Ospina-Giraldo M."/>
            <person name="Pinzon A."/>
            <person name="Pritchard L."/>
            <person name="Ramsahoye B."/>
            <person name="Ren Q."/>
            <person name="Restrepo S."/>
            <person name="Roy S."/>
            <person name="Sadanandom A."/>
            <person name="Savidor A."/>
            <person name="Schornack S."/>
            <person name="Schwartz D.C."/>
            <person name="Schumann U.D."/>
            <person name="Schwessinger B."/>
            <person name="Seyer L."/>
            <person name="Sharpe T."/>
            <person name="Silvar C."/>
            <person name="Song J."/>
            <person name="Studholme D.J."/>
            <person name="Sykes S."/>
            <person name="Thines M."/>
            <person name="van de Vondervoort P.J."/>
            <person name="Phuntumart V."/>
            <person name="Wawra S."/>
            <person name="Weide R."/>
            <person name="Win J."/>
            <person name="Young C."/>
            <person name="Zhou S."/>
            <person name="Fry W."/>
            <person name="Meyers B.C."/>
            <person name="van West P."/>
            <person name="Ristaino J."/>
            <person name="Govers F."/>
            <person name="Birch P.R."/>
            <person name="Whisson S.C."/>
            <person name="Judelson H.S."/>
            <person name="Nusbaum C."/>
        </authorList>
    </citation>
    <scope>NUCLEOTIDE SEQUENCE [LARGE SCALE GENOMIC DNA]</scope>
    <source>
        <strain evidence="6">T30-4</strain>
    </source>
</reference>
<dbReference type="InterPro" id="IPR005399">
    <property type="entry name" value="K_chnl_volt-dep_bsu_KCNAB-rel"/>
</dbReference>
<dbReference type="HOGENOM" id="CLU_023205_2_0_1"/>
<dbReference type="GeneID" id="9463781"/>
<dbReference type="STRING" id="403677.D0N6Y0"/>
<keyword evidence="6" id="KW-1185">Reference proteome</keyword>
<dbReference type="VEuPathDB" id="FungiDB:PITG_06973"/>
<dbReference type="OMA" id="DIMTHAF"/>
<dbReference type="SUPFAM" id="SSF51430">
    <property type="entry name" value="NAD(P)-linked oxidoreductase"/>
    <property type="match status" value="1"/>
</dbReference>
<feature type="domain" description="NADP-dependent oxidoreductase" evidence="4">
    <location>
        <begin position="159"/>
        <end position="222"/>
    </location>
</feature>
<dbReference type="EMBL" id="DS028127">
    <property type="protein sequence ID" value="EEY53329.1"/>
    <property type="molecule type" value="Genomic_DNA"/>
</dbReference>
<keyword evidence="2" id="KW-0521">NADP</keyword>
<dbReference type="eggNOG" id="KOG1575">
    <property type="taxonomic scope" value="Eukaryota"/>
</dbReference>
<evidence type="ECO:0000313" key="6">
    <source>
        <dbReference type="Proteomes" id="UP000006643"/>
    </source>
</evidence>
<evidence type="ECO:0000259" key="4">
    <source>
        <dbReference type="Pfam" id="PF00248"/>
    </source>
</evidence>
<keyword evidence="5" id="KW-0406">Ion transport</keyword>
<dbReference type="PANTHER" id="PTHR43150:SF2">
    <property type="entry name" value="HYPERKINETIC, ISOFORM M"/>
    <property type="match status" value="1"/>
</dbReference>
<protein>
    <submittedName>
        <fullName evidence="5">Voltage-gated potassium channel subunit beta-1</fullName>
    </submittedName>
</protein>
<evidence type="ECO:0000256" key="3">
    <source>
        <dbReference type="ARBA" id="ARBA00023002"/>
    </source>
</evidence>
<dbReference type="GO" id="GO:0034220">
    <property type="term" value="P:monoatomic ion transmembrane transport"/>
    <property type="evidence" value="ECO:0007669"/>
    <property type="project" value="UniProtKB-KW"/>
</dbReference>
<proteinExistence type="inferred from homology"/>
<dbReference type="InterPro" id="IPR023210">
    <property type="entry name" value="NADP_OxRdtase_dom"/>
</dbReference>
<keyword evidence="5" id="KW-0813">Transport</keyword>
<dbReference type="InterPro" id="IPR036812">
    <property type="entry name" value="NAD(P)_OxRdtase_dom_sf"/>
</dbReference>
<evidence type="ECO:0000256" key="1">
    <source>
        <dbReference type="ARBA" id="ARBA00006515"/>
    </source>
</evidence>
<dbReference type="PANTHER" id="PTHR43150">
    <property type="entry name" value="HYPERKINETIC, ISOFORM M"/>
    <property type="match status" value="1"/>
</dbReference>
<dbReference type="KEGG" id="pif:PITG_06973"/>
<sequence>MTYRFLGNSGLLVSKISLGAWMIWDDRCSDEGWYDIMTQAFKEGVNYYDNAECYIGGKSEEIVGRAIQKGIEEKVWSREDLVISTKIHVGTKTGPNDQGLSRKHIVEGLKASLKRLQLDYVDVVFCHRADDFTPIEETVRAMNYVIYQDFRDRVVKTFELQKIADELGCSLAQMAVAWCVSNPNASTVMLGARTRKQLDENLDAIRFVEKITPEIKARIDAAVDHKVQIPEKEPLASVRARHFICYM</sequence>